<evidence type="ECO:0000313" key="3">
    <source>
        <dbReference type="WBParaSite" id="jg22276"/>
    </source>
</evidence>
<evidence type="ECO:0000256" key="1">
    <source>
        <dbReference type="SAM" id="Phobius"/>
    </source>
</evidence>
<keyword evidence="2" id="KW-1185">Reference proteome</keyword>
<organism evidence="2 3">
    <name type="scientific">Ditylenchus dipsaci</name>
    <dbReference type="NCBI Taxonomy" id="166011"/>
    <lineage>
        <taxon>Eukaryota</taxon>
        <taxon>Metazoa</taxon>
        <taxon>Ecdysozoa</taxon>
        <taxon>Nematoda</taxon>
        <taxon>Chromadorea</taxon>
        <taxon>Rhabditida</taxon>
        <taxon>Tylenchina</taxon>
        <taxon>Tylenchomorpha</taxon>
        <taxon>Sphaerularioidea</taxon>
        <taxon>Anguinidae</taxon>
        <taxon>Anguininae</taxon>
        <taxon>Ditylenchus</taxon>
    </lineage>
</organism>
<evidence type="ECO:0000313" key="2">
    <source>
        <dbReference type="Proteomes" id="UP000887574"/>
    </source>
</evidence>
<dbReference type="AlphaFoldDB" id="A0A915DPL2"/>
<accession>A0A915DPL2</accession>
<keyword evidence="1" id="KW-0812">Transmembrane</keyword>
<protein>
    <submittedName>
        <fullName evidence="3">Uncharacterized protein</fullName>
    </submittedName>
</protein>
<sequence>MGDKATQRIFKSLVMILVVTVMPWAVYMLFKTSLTYIKLSPLELWYAGSIIGYGIIFASIADILILYTFSYKRHKNMLIRTDIGRKRVC</sequence>
<feature type="transmembrane region" description="Helical" evidence="1">
    <location>
        <begin position="12"/>
        <end position="30"/>
    </location>
</feature>
<dbReference type="Proteomes" id="UP000887574">
    <property type="component" value="Unplaced"/>
</dbReference>
<keyword evidence="1" id="KW-1133">Transmembrane helix</keyword>
<dbReference type="WBParaSite" id="jg22276">
    <property type="protein sequence ID" value="jg22276"/>
    <property type="gene ID" value="jg22276"/>
</dbReference>
<name>A0A915DPL2_9BILA</name>
<keyword evidence="1" id="KW-0472">Membrane</keyword>
<reference evidence="3" key="1">
    <citation type="submission" date="2022-11" db="UniProtKB">
        <authorList>
            <consortium name="WormBaseParasite"/>
        </authorList>
    </citation>
    <scope>IDENTIFICATION</scope>
</reference>
<proteinExistence type="predicted"/>
<feature type="transmembrane region" description="Helical" evidence="1">
    <location>
        <begin position="50"/>
        <end position="70"/>
    </location>
</feature>